<organism evidence="2 3">
    <name type="scientific">Mycena indigotica</name>
    <dbReference type="NCBI Taxonomy" id="2126181"/>
    <lineage>
        <taxon>Eukaryota</taxon>
        <taxon>Fungi</taxon>
        <taxon>Dikarya</taxon>
        <taxon>Basidiomycota</taxon>
        <taxon>Agaricomycotina</taxon>
        <taxon>Agaricomycetes</taxon>
        <taxon>Agaricomycetidae</taxon>
        <taxon>Agaricales</taxon>
        <taxon>Marasmiineae</taxon>
        <taxon>Mycenaceae</taxon>
        <taxon>Mycena</taxon>
    </lineage>
</organism>
<protein>
    <submittedName>
        <fullName evidence="2">Uncharacterized protein</fullName>
    </submittedName>
</protein>
<feature type="region of interest" description="Disordered" evidence="1">
    <location>
        <begin position="84"/>
        <end position="113"/>
    </location>
</feature>
<comment type="caution">
    <text evidence="2">The sequence shown here is derived from an EMBL/GenBank/DDBJ whole genome shotgun (WGS) entry which is preliminary data.</text>
</comment>
<evidence type="ECO:0000256" key="1">
    <source>
        <dbReference type="SAM" id="MobiDB-lite"/>
    </source>
</evidence>
<dbReference type="GeneID" id="59352227"/>
<gene>
    <name evidence="2" type="ORF">MIND_01326100</name>
</gene>
<proteinExistence type="predicted"/>
<feature type="compositionally biased region" description="Polar residues" evidence="1">
    <location>
        <begin position="1"/>
        <end position="21"/>
    </location>
</feature>
<dbReference type="AlphaFoldDB" id="A0A8H6VR99"/>
<sequence>MVLLPMSQSIDTLPSQLDNGLSKTSSSKSSVTHTLPTTAIPGEAEPQQPNSEPMLAEKAPERSPRITLRLPSLSRLIDARPKKALPTRVVSTSEGNPIEEEVDGDGDIQMGDA</sequence>
<evidence type="ECO:0000313" key="3">
    <source>
        <dbReference type="Proteomes" id="UP000636479"/>
    </source>
</evidence>
<dbReference type="RefSeq" id="XP_037214209.1">
    <property type="nucleotide sequence ID" value="XM_037369711.1"/>
</dbReference>
<keyword evidence="3" id="KW-1185">Reference proteome</keyword>
<reference evidence="2" key="1">
    <citation type="submission" date="2020-05" db="EMBL/GenBank/DDBJ databases">
        <title>Mycena genomes resolve the evolution of fungal bioluminescence.</title>
        <authorList>
            <person name="Tsai I.J."/>
        </authorList>
    </citation>
    <scope>NUCLEOTIDE SEQUENCE</scope>
    <source>
        <strain evidence="2">171206Taipei</strain>
    </source>
</reference>
<dbReference type="EMBL" id="JACAZF010000014">
    <property type="protein sequence ID" value="KAF7290849.1"/>
    <property type="molecule type" value="Genomic_DNA"/>
</dbReference>
<name>A0A8H6VR99_9AGAR</name>
<accession>A0A8H6VR99</accession>
<feature type="compositionally biased region" description="Acidic residues" evidence="1">
    <location>
        <begin position="97"/>
        <end position="106"/>
    </location>
</feature>
<feature type="region of interest" description="Disordered" evidence="1">
    <location>
        <begin position="1"/>
        <end position="65"/>
    </location>
</feature>
<dbReference type="Proteomes" id="UP000636479">
    <property type="component" value="Unassembled WGS sequence"/>
</dbReference>
<evidence type="ECO:0000313" key="2">
    <source>
        <dbReference type="EMBL" id="KAF7290849.1"/>
    </source>
</evidence>